<feature type="transmembrane region" description="Helical" evidence="9">
    <location>
        <begin position="91"/>
        <end position="110"/>
    </location>
</feature>
<evidence type="ECO:0000256" key="7">
    <source>
        <dbReference type="ARBA" id="ARBA00023136"/>
    </source>
</evidence>
<feature type="transmembrane region" description="Helical" evidence="9">
    <location>
        <begin position="150"/>
        <end position="172"/>
    </location>
</feature>
<reference evidence="11 12" key="1">
    <citation type="submission" date="2021-03" db="EMBL/GenBank/DDBJ databases">
        <title>Genomic Encyclopedia of Type Strains, Phase IV (KMG-IV): sequencing the most valuable type-strain genomes for metagenomic binning, comparative biology and taxonomic classification.</title>
        <authorList>
            <person name="Goeker M."/>
        </authorList>
    </citation>
    <scope>NUCLEOTIDE SEQUENCE [LARGE SCALE GENOMIC DNA]</scope>
    <source>
        <strain evidence="11 12">DSM 26806</strain>
    </source>
</reference>
<keyword evidence="5 9" id="KW-0812">Transmembrane</keyword>
<dbReference type="NCBIfam" id="TIGR00711">
    <property type="entry name" value="efflux_EmrB"/>
    <property type="match status" value="1"/>
</dbReference>
<organism evidence="11 12">
    <name type="scientific">Paenibacillus shirakamiensis</name>
    <dbReference type="NCBI Taxonomy" id="1265935"/>
    <lineage>
        <taxon>Bacteria</taxon>
        <taxon>Bacillati</taxon>
        <taxon>Bacillota</taxon>
        <taxon>Bacilli</taxon>
        <taxon>Bacillales</taxon>
        <taxon>Paenibacillaceae</taxon>
        <taxon>Paenibacillus</taxon>
    </lineage>
</organism>
<feature type="transmembrane region" description="Helical" evidence="9">
    <location>
        <begin position="367"/>
        <end position="388"/>
    </location>
</feature>
<gene>
    <name evidence="11" type="ORF">J2Z69_001264</name>
</gene>
<dbReference type="Gene3D" id="1.20.1720.10">
    <property type="entry name" value="Multidrug resistance protein D"/>
    <property type="match status" value="1"/>
</dbReference>
<evidence type="ECO:0000313" key="12">
    <source>
        <dbReference type="Proteomes" id="UP001519288"/>
    </source>
</evidence>
<name>A0ABS4JGS6_9BACL</name>
<evidence type="ECO:0000256" key="1">
    <source>
        <dbReference type="ARBA" id="ARBA00004651"/>
    </source>
</evidence>
<feature type="transmembrane region" description="Helical" evidence="9">
    <location>
        <begin position="342"/>
        <end position="361"/>
    </location>
</feature>
<feature type="transmembrane region" description="Helical" evidence="9">
    <location>
        <begin position="281"/>
        <end position="302"/>
    </location>
</feature>
<evidence type="ECO:0000256" key="5">
    <source>
        <dbReference type="ARBA" id="ARBA00022692"/>
    </source>
</evidence>
<evidence type="ECO:0000256" key="2">
    <source>
        <dbReference type="ARBA" id="ARBA00008537"/>
    </source>
</evidence>
<dbReference type="InterPro" id="IPR020846">
    <property type="entry name" value="MFS_dom"/>
</dbReference>
<feature type="transmembrane region" description="Helical" evidence="9">
    <location>
        <begin position="455"/>
        <end position="473"/>
    </location>
</feature>
<feature type="region of interest" description="Disordered" evidence="8">
    <location>
        <begin position="480"/>
        <end position="499"/>
    </location>
</feature>
<dbReference type="RefSeq" id="WP_209860103.1">
    <property type="nucleotide sequence ID" value="NZ_JAGGLD010000001.1"/>
</dbReference>
<dbReference type="Proteomes" id="UP001519288">
    <property type="component" value="Unassembled WGS sequence"/>
</dbReference>
<feature type="transmembrane region" description="Helical" evidence="9">
    <location>
        <begin position="178"/>
        <end position="200"/>
    </location>
</feature>
<feature type="transmembrane region" description="Helical" evidence="9">
    <location>
        <begin position="116"/>
        <end position="138"/>
    </location>
</feature>
<evidence type="ECO:0000256" key="8">
    <source>
        <dbReference type="SAM" id="MobiDB-lite"/>
    </source>
</evidence>
<comment type="caution">
    <text evidence="11">The sequence shown here is derived from an EMBL/GenBank/DDBJ whole genome shotgun (WGS) entry which is preliminary data.</text>
</comment>
<comment type="subcellular location">
    <subcellularLocation>
        <location evidence="1">Cell membrane</location>
        <topology evidence="1">Multi-pass membrane protein</topology>
    </subcellularLocation>
</comment>
<keyword evidence="4" id="KW-1003">Cell membrane</keyword>
<evidence type="ECO:0000256" key="9">
    <source>
        <dbReference type="SAM" id="Phobius"/>
    </source>
</evidence>
<dbReference type="PROSITE" id="PS50850">
    <property type="entry name" value="MFS"/>
    <property type="match status" value="1"/>
</dbReference>
<keyword evidence="7 9" id="KW-0472">Membrane</keyword>
<feature type="transmembrane region" description="Helical" evidence="9">
    <location>
        <begin position="212"/>
        <end position="230"/>
    </location>
</feature>
<dbReference type="CDD" id="cd17503">
    <property type="entry name" value="MFS_LmrB_MDR_like"/>
    <property type="match status" value="1"/>
</dbReference>
<dbReference type="PRINTS" id="PR01036">
    <property type="entry name" value="TCRTETB"/>
</dbReference>
<evidence type="ECO:0000313" key="11">
    <source>
        <dbReference type="EMBL" id="MBP2000245.1"/>
    </source>
</evidence>
<dbReference type="SUPFAM" id="SSF103473">
    <property type="entry name" value="MFS general substrate transporter"/>
    <property type="match status" value="1"/>
</dbReference>
<feature type="transmembrane region" description="Helical" evidence="9">
    <location>
        <begin position="242"/>
        <end position="260"/>
    </location>
</feature>
<feature type="domain" description="Major facilitator superfamily (MFS) profile" evidence="10">
    <location>
        <begin position="25"/>
        <end position="478"/>
    </location>
</feature>
<feature type="transmembrane region" description="Helical" evidence="9">
    <location>
        <begin position="400"/>
        <end position="427"/>
    </location>
</feature>
<sequence length="499" mass="53097">MSTAQQTLPSTASPEEFSMKKIIAPLLAVIIGMIMVILDSTVVNVAVPNLQEYFHASLNVIQWTITGYTLALAAVIPLAGWMTDKFGAKRIFLITIALFTLGSVLCAFAKTPEQLIIYRIIQGVGGGMVSPIGMAMIFKLAPPEKRGAVMGMLGIPMLLAPAAGPILSGWLIGVASWHWIFIINLPIGIAALLVGIKYLPNIERHKVPSLDILGMILAPIAFSMLAYGVSEGATDWGSTKTLTGLIVGGVALILFIIVELKQQQPLLELRVFKSSDFTRGVILSWVTQIAMFGAILMVPLYLQGVLGKTALESGILSLPMALGSVVFMPIGGFLFDKVGARPLVFVGMIIISIALFMLSGISMDTSLTSIMISLGMIGSGMGLSMMALNTHVLNSAPRRLVSRVTPLTTAAQQVVSSFAIAGLTGYLTSQSNHYLAEAGAKTNPLISVTHAFGDTFYITAWLAVAGILISLILRKPKVKPGDELEEGSEQPNAAMMMGH</sequence>
<dbReference type="InterPro" id="IPR011701">
    <property type="entry name" value="MFS"/>
</dbReference>
<proteinExistence type="inferred from homology"/>
<comment type="similarity">
    <text evidence="2">Belongs to the major facilitator superfamily. EmrB family.</text>
</comment>
<feature type="transmembrane region" description="Helical" evidence="9">
    <location>
        <begin position="60"/>
        <end position="79"/>
    </location>
</feature>
<keyword evidence="3" id="KW-0813">Transport</keyword>
<dbReference type="Pfam" id="PF07690">
    <property type="entry name" value="MFS_1"/>
    <property type="match status" value="1"/>
</dbReference>
<dbReference type="InterPro" id="IPR036259">
    <property type="entry name" value="MFS_trans_sf"/>
</dbReference>
<dbReference type="Gene3D" id="1.20.1250.20">
    <property type="entry name" value="MFS general substrate transporter like domains"/>
    <property type="match status" value="1"/>
</dbReference>
<dbReference type="EMBL" id="JAGGLD010000001">
    <property type="protein sequence ID" value="MBP2000245.1"/>
    <property type="molecule type" value="Genomic_DNA"/>
</dbReference>
<dbReference type="InterPro" id="IPR004638">
    <property type="entry name" value="EmrB-like"/>
</dbReference>
<evidence type="ECO:0000256" key="6">
    <source>
        <dbReference type="ARBA" id="ARBA00022989"/>
    </source>
</evidence>
<evidence type="ECO:0000256" key="4">
    <source>
        <dbReference type="ARBA" id="ARBA00022475"/>
    </source>
</evidence>
<feature type="transmembrane region" description="Helical" evidence="9">
    <location>
        <begin position="314"/>
        <end position="335"/>
    </location>
</feature>
<accession>A0ABS4JGS6</accession>
<evidence type="ECO:0000256" key="3">
    <source>
        <dbReference type="ARBA" id="ARBA00022448"/>
    </source>
</evidence>
<evidence type="ECO:0000259" key="10">
    <source>
        <dbReference type="PROSITE" id="PS50850"/>
    </source>
</evidence>
<keyword evidence="12" id="KW-1185">Reference proteome</keyword>
<keyword evidence="6 9" id="KW-1133">Transmembrane helix</keyword>
<feature type="transmembrane region" description="Helical" evidence="9">
    <location>
        <begin position="22"/>
        <end position="40"/>
    </location>
</feature>
<dbReference type="PANTHER" id="PTHR42718:SF9">
    <property type="entry name" value="MAJOR FACILITATOR SUPERFAMILY MULTIDRUG TRANSPORTER MFSC"/>
    <property type="match status" value="1"/>
</dbReference>
<protein>
    <submittedName>
        <fullName evidence="11">EmrB/QacA subfamily drug resistance transporter</fullName>
    </submittedName>
</protein>
<dbReference type="PANTHER" id="PTHR42718">
    <property type="entry name" value="MAJOR FACILITATOR SUPERFAMILY MULTIDRUG TRANSPORTER MFSC"/>
    <property type="match status" value="1"/>
</dbReference>